<reference evidence="1" key="2">
    <citation type="submission" date="2021-04" db="EMBL/GenBank/DDBJ databases">
        <authorList>
            <person name="Gilroy R."/>
        </authorList>
    </citation>
    <scope>NUCLEOTIDE SEQUENCE</scope>
    <source>
        <strain evidence="1">ChiBcec16_6824</strain>
    </source>
</reference>
<organism evidence="1 2">
    <name type="scientific">Candidatus Flavonifractor merdigallinarum</name>
    <dbReference type="NCBI Taxonomy" id="2838589"/>
    <lineage>
        <taxon>Bacteria</taxon>
        <taxon>Bacillati</taxon>
        <taxon>Bacillota</taxon>
        <taxon>Clostridia</taxon>
        <taxon>Eubacteriales</taxon>
        <taxon>Oscillospiraceae</taxon>
        <taxon>Flavonifractor</taxon>
    </lineage>
</organism>
<name>A0A9D1Y8Q3_9FIRM</name>
<accession>A0A9D1Y8Q3</accession>
<comment type="caution">
    <text evidence="1">The sequence shown here is derived from an EMBL/GenBank/DDBJ whole genome shotgun (WGS) entry which is preliminary data.</text>
</comment>
<sequence length="170" mass="19222">MNYDLHLVLDGLGIALFSAKKMEYVTPGSDFFTAEFDNPKQIAAHLNQGDITAFCTGSGGDFDLHFLSGAPSAEILEQYPVSVRLGLEVQGGSIQVCDVYWLMKWDANFPQEQIIPLEDGFYEITVCTRMPESGYWGEDQTIYLFFEKAEHMPELSWRGIPDLFTEDEDE</sequence>
<gene>
    <name evidence="1" type="ORF">H9841_07540</name>
</gene>
<dbReference type="Proteomes" id="UP000823868">
    <property type="component" value="Unassembled WGS sequence"/>
</dbReference>
<proteinExistence type="predicted"/>
<dbReference type="EMBL" id="DXDX01000138">
    <property type="protein sequence ID" value="HIY21734.1"/>
    <property type="molecule type" value="Genomic_DNA"/>
</dbReference>
<protein>
    <submittedName>
        <fullName evidence="1">Uncharacterized protein</fullName>
    </submittedName>
</protein>
<evidence type="ECO:0000313" key="1">
    <source>
        <dbReference type="EMBL" id="HIY21734.1"/>
    </source>
</evidence>
<dbReference type="AlphaFoldDB" id="A0A9D1Y8Q3"/>
<evidence type="ECO:0000313" key="2">
    <source>
        <dbReference type="Proteomes" id="UP000823868"/>
    </source>
</evidence>
<reference evidence="1" key="1">
    <citation type="journal article" date="2021" name="PeerJ">
        <title>Extensive microbial diversity within the chicken gut microbiome revealed by metagenomics and culture.</title>
        <authorList>
            <person name="Gilroy R."/>
            <person name="Ravi A."/>
            <person name="Getino M."/>
            <person name="Pursley I."/>
            <person name="Horton D.L."/>
            <person name="Alikhan N.F."/>
            <person name="Baker D."/>
            <person name="Gharbi K."/>
            <person name="Hall N."/>
            <person name="Watson M."/>
            <person name="Adriaenssens E.M."/>
            <person name="Foster-Nyarko E."/>
            <person name="Jarju S."/>
            <person name="Secka A."/>
            <person name="Antonio M."/>
            <person name="Oren A."/>
            <person name="Chaudhuri R.R."/>
            <person name="La Ragione R."/>
            <person name="Hildebrand F."/>
            <person name="Pallen M.J."/>
        </authorList>
    </citation>
    <scope>NUCLEOTIDE SEQUENCE</scope>
    <source>
        <strain evidence="1">ChiBcec16_6824</strain>
    </source>
</reference>